<evidence type="ECO:0000313" key="4">
    <source>
        <dbReference type="Proteomes" id="UP000249177"/>
    </source>
</evidence>
<dbReference type="RefSeq" id="WP_111409470.1">
    <property type="nucleotide sequence ID" value="NZ_QKXH01000003.1"/>
</dbReference>
<dbReference type="Proteomes" id="UP000249177">
    <property type="component" value="Unassembled WGS sequence"/>
</dbReference>
<reference evidence="3 4" key="1">
    <citation type="submission" date="2018-06" db="EMBL/GenBank/DDBJ databases">
        <title>Flavobacterium sp IMCC34762, genome.</title>
        <authorList>
            <person name="Joung Y."/>
            <person name="Cho J."/>
            <person name="Song J."/>
        </authorList>
    </citation>
    <scope>NUCLEOTIDE SEQUENCE [LARGE SCALE GENOMIC DNA]</scope>
    <source>
        <strain evidence="3 4">IMCC34762</strain>
    </source>
</reference>
<keyword evidence="4" id="KW-1185">Reference proteome</keyword>
<sequence>MKTIQSFAILIFGLSTLAVNAQNKLTIECKPEHPLKEKINEQQYSLNFDFVIENQSTDSLKLTRLEVSAFDRQNKLIQQKFLDNNGTAPSINTIPNIEWNSVSKRMLFNPFPDQNSMAAKLEYTFVFNDSIEIKKVVIPTDYDQKTDFILPLKNKILVYDGHDFYSHHRRFDYEFTPIKQLGFTGNFMRYAYDFVVVDSEGKKHLSKGENNTDWYGFGTDVLAVADGEIVAIETNKKDDKTFDIPSLKDNPLTLYGNYIVIKHNEHLYSIYGHLKNQSAIGMKVGDKVKKGVKIASIGTSGSSFFPHLHFEVRNSINHQAEGLPSYFKNYYLILGSNKKEVTTHTISTGDIIQSK</sequence>
<keyword evidence="1" id="KW-0732">Signal</keyword>
<dbReference type="AlphaFoldDB" id="A0A2W7TWK2"/>
<dbReference type="GO" id="GO:0004222">
    <property type="term" value="F:metalloendopeptidase activity"/>
    <property type="evidence" value="ECO:0007669"/>
    <property type="project" value="TreeGrafter"/>
</dbReference>
<gene>
    <name evidence="3" type="ORF">DOS84_07400</name>
</gene>
<organism evidence="3 4">
    <name type="scientific">Flavobacterium aquariorum</name>
    <dbReference type="NCBI Taxonomy" id="2217670"/>
    <lineage>
        <taxon>Bacteria</taxon>
        <taxon>Pseudomonadati</taxon>
        <taxon>Bacteroidota</taxon>
        <taxon>Flavobacteriia</taxon>
        <taxon>Flavobacteriales</taxon>
        <taxon>Flavobacteriaceae</taxon>
        <taxon>Flavobacterium</taxon>
    </lineage>
</organism>
<name>A0A2W7TWK2_9FLAO</name>
<dbReference type="PANTHER" id="PTHR21666">
    <property type="entry name" value="PEPTIDASE-RELATED"/>
    <property type="match status" value="1"/>
</dbReference>
<dbReference type="InterPro" id="IPR050570">
    <property type="entry name" value="Cell_wall_metabolism_enzyme"/>
</dbReference>
<dbReference type="CDD" id="cd12797">
    <property type="entry name" value="M23_peptidase"/>
    <property type="match status" value="1"/>
</dbReference>
<feature type="chain" id="PRO_5015916490" description="M23ase beta-sheet core domain-containing protein" evidence="1">
    <location>
        <begin position="22"/>
        <end position="355"/>
    </location>
</feature>
<evidence type="ECO:0000256" key="1">
    <source>
        <dbReference type="SAM" id="SignalP"/>
    </source>
</evidence>
<dbReference type="Gene3D" id="2.70.70.10">
    <property type="entry name" value="Glucose Permease (Domain IIA)"/>
    <property type="match status" value="1"/>
</dbReference>
<accession>A0A2W7TWK2</accession>
<evidence type="ECO:0000313" key="3">
    <source>
        <dbReference type="EMBL" id="PZX94438.1"/>
    </source>
</evidence>
<dbReference type="EMBL" id="QKXH01000003">
    <property type="protein sequence ID" value="PZX94438.1"/>
    <property type="molecule type" value="Genomic_DNA"/>
</dbReference>
<feature type="domain" description="M23ase beta-sheet core" evidence="2">
    <location>
        <begin position="218"/>
        <end position="315"/>
    </location>
</feature>
<dbReference type="Pfam" id="PF01551">
    <property type="entry name" value="Peptidase_M23"/>
    <property type="match status" value="1"/>
</dbReference>
<dbReference type="PANTHER" id="PTHR21666:SF270">
    <property type="entry name" value="MUREIN HYDROLASE ACTIVATOR ENVC"/>
    <property type="match status" value="1"/>
</dbReference>
<dbReference type="OrthoDB" id="9809488at2"/>
<proteinExistence type="predicted"/>
<dbReference type="InterPro" id="IPR016047">
    <property type="entry name" value="M23ase_b-sheet_dom"/>
</dbReference>
<feature type="signal peptide" evidence="1">
    <location>
        <begin position="1"/>
        <end position="21"/>
    </location>
</feature>
<dbReference type="SUPFAM" id="SSF51261">
    <property type="entry name" value="Duplicated hybrid motif"/>
    <property type="match status" value="1"/>
</dbReference>
<comment type="caution">
    <text evidence="3">The sequence shown here is derived from an EMBL/GenBank/DDBJ whole genome shotgun (WGS) entry which is preliminary data.</text>
</comment>
<dbReference type="InterPro" id="IPR011055">
    <property type="entry name" value="Dup_hybrid_motif"/>
</dbReference>
<evidence type="ECO:0000259" key="2">
    <source>
        <dbReference type="Pfam" id="PF01551"/>
    </source>
</evidence>
<protein>
    <recommendedName>
        <fullName evidence="2">M23ase beta-sheet core domain-containing protein</fullName>
    </recommendedName>
</protein>